<evidence type="ECO:0000313" key="1">
    <source>
        <dbReference type="EMBL" id="DAF44919.1"/>
    </source>
</evidence>
<accession>A0A8S5S2H8</accession>
<organism evidence="1">
    <name type="scientific">Siphoviridae sp. ctCIv11</name>
    <dbReference type="NCBI Taxonomy" id="2827806"/>
    <lineage>
        <taxon>Viruses</taxon>
        <taxon>Duplodnaviria</taxon>
        <taxon>Heunggongvirae</taxon>
        <taxon>Uroviricota</taxon>
        <taxon>Caudoviricetes</taxon>
    </lineage>
</organism>
<protein>
    <submittedName>
        <fullName evidence="1">Uncharacterized protein</fullName>
    </submittedName>
</protein>
<name>A0A8S5S2H8_9CAUD</name>
<proteinExistence type="predicted"/>
<dbReference type="EMBL" id="BK032513">
    <property type="protein sequence ID" value="DAF44919.1"/>
    <property type="molecule type" value="Genomic_DNA"/>
</dbReference>
<sequence>MSIASGFTKMKNYILTSSGYKLLSRWTSSQTVHMGDGTDDTDTVEHRFGAMKGVTSSLATDNDEYALSASAGKNLQDQCTQLNQSLTYTTSQDVVIGSLNGKELHRHVYNIIKSDNLQTMTIDTGIKSGDIDCMINIYGTYKASNGVYYVLSPQSSLRCEVVLSSKGVELIIKGINAVKVTAVIEYTLA</sequence>
<reference evidence="1" key="1">
    <citation type="journal article" date="2021" name="Proc. Natl. Acad. Sci. U.S.A.">
        <title>A Catalog of Tens of Thousands of Viruses from Human Metagenomes Reveals Hidden Associations with Chronic Diseases.</title>
        <authorList>
            <person name="Tisza M.J."/>
            <person name="Buck C.B."/>
        </authorList>
    </citation>
    <scope>NUCLEOTIDE SEQUENCE</scope>
    <source>
        <strain evidence="1">CtCIv11</strain>
    </source>
</reference>